<dbReference type="PANTHER" id="PTHR30473">
    <property type="entry name" value="PROTEIN PHOH"/>
    <property type="match status" value="1"/>
</dbReference>
<feature type="compositionally biased region" description="Low complexity" evidence="4">
    <location>
        <begin position="409"/>
        <end position="423"/>
    </location>
</feature>
<feature type="domain" description="PIN" evidence="6">
    <location>
        <begin position="147"/>
        <end position="294"/>
    </location>
</feature>
<feature type="region of interest" description="Disordered" evidence="4">
    <location>
        <begin position="303"/>
        <end position="324"/>
    </location>
</feature>
<evidence type="ECO:0000259" key="6">
    <source>
        <dbReference type="SMART" id="SM00670"/>
    </source>
</evidence>
<feature type="domain" description="AAA+ ATPase" evidence="5">
    <location>
        <begin position="500"/>
        <end position="690"/>
    </location>
</feature>
<feature type="compositionally biased region" description="Basic and acidic residues" evidence="4">
    <location>
        <begin position="387"/>
        <end position="408"/>
    </location>
</feature>
<keyword evidence="8" id="KW-1185">Reference proteome</keyword>
<dbReference type="InterPro" id="IPR027417">
    <property type="entry name" value="P-loop_NTPase"/>
</dbReference>
<reference evidence="8" key="1">
    <citation type="journal article" date="2019" name="Nat. Commun.">
        <title>Expansion of phycobilisome linker gene families in mesophilic red algae.</title>
        <authorList>
            <person name="Lee J."/>
            <person name="Kim D."/>
            <person name="Bhattacharya D."/>
            <person name="Yoon H.S."/>
        </authorList>
    </citation>
    <scope>NUCLEOTIDE SEQUENCE [LARGE SCALE GENOMIC DNA]</scope>
    <source>
        <strain evidence="8">CCMP 1328</strain>
    </source>
</reference>
<evidence type="ECO:0000256" key="2">
    <source>
        <dbReference type="ARBA" id="ARBA00022840"/>
    </source>
</evidence>
<dbReference type="SUPFAM" id="SSF88723">
    <property type="entry name" value="PIN domain-like"/>
    <property type="match status" value="1"/>
</dbReference>
<dbReference type="GO" id="GO:0005524">
    <property type="term" value="F:ATP binding"/>
    <property type="evidence" value="ECO:0007669"/>
    <property type="project" value="UniProtKB-KW"/>
</dbReference>
<evidence type="ECO:0000256" key="1">
    <source>
        <dbReference type="ARBA" id="ARBA00022741"/>
    </source>
</evidence>
<dbReference type="InterPro" id="IPR003714">
    <property type="entry name" value="PhoH"/>
</dbReference>
<comment type="caution">
    <text evidence="7">The sequence shown here is derived from an EMBL/GenBank/DDBJ whole genome shotgun (WGS) entry which is preliminary data.</text>
</comment>
<accession>A0A5J4YQK1</accession>
<dbReference type="InterPro" id="IPR029060">
    <property type="entry name" value="PIN-like_dom_sf"/>
</dbReference>
<dbReference type="PANTHER" id="PTHR30473:SF2">
    <property type="entry name" value="PIN DOMAIN-CONTAINING PROTEIN"/>
    <property type="match status" value="1"/>
</dbReference>
<dbReference type="GO" id="GO:0005829">
    <property type="term" value="C:cytosol"/>
    <property type="evidence" value="ECO:0007669"/>
    <property type="project" value="TreeGrafter"/>
</dbReference>
<dbReference type="EMBL" id="VRMN01000008">
    <property type="protein sequence ID" value="KAA8493072.1"/>
    <property type="molecule type" value="Genomic_DNA"/>
</dbReference>
<dbReference type="OMA" id="ICEMFLM"/>
<dbReference type="Pfam" id="PF13638">
    <property type="entry name" value="PIN_4"/>
    <property type="match status" value="1"/>
</dbReference>
<sequence length="706" mass="76144">MAFCCLHAWGAVSTAHARARTGTPGCRSRGPVCRQSVVSWTARKYDESSVLFFAQRAGPVRTSRSRGSCRTVASAAQQPPSAPAEACMAAFSVEVTDMSGHAGAVGIDSEGSENKTCIPSVISSAAAAGSSNVRHTEGAPPHLSARTVVVLDTNVVLDDYACVYAFGSSDVCIPLTVIEELDKFKEGNEESNYNARSFLRFLDEVSRSAVELEALRTTGLPLGPGDDFATGDCSGEDQACGRLLLTHGSRNGAIERAFFYDSPDNRILSAVAELAERRTHDRIILVTRDVNLRMKARALGFEADDHEPAMSGTTGQGQRYRDADDDDVYSGVRLIEHVSSEAISGFFASTTPSSSSTDFCNSKNNKDSNQADTAPLASGKQHGSGGKKKESSAAGTRADDFARSDRSVSEYAPSPASVSSSMPSSVAEEVLRPFFAQRKQPKPNEFFVLRNCTSSVLATYAFDESRARFAFGRVQRRTVYGITPRNAEQVFALDALLNPKLPLVALSGRAGTGKTLLAIAAALEQLIEGTGQNQQRYEQVLVTRPAVPLSGRDSGFLPGDINSKLEPFVQPLFDNVAVIRAANSQRNYQGKLVENARALAIAQMLEQDKIKIAPLSYIRGRSLHRSLLIVDEAQNLSPREVLCICTRAGDGTKIVFMGDIQQTDLVSRKNGLAHLIERMSGQRIFAHLDLKQCERSELASIASELL</sequence>
<evidence type="ECO:0000313" key="7">
    <source>
        <dbReference type="EMBL" id="KAA8493072.1"/>
    </source>
</evidence>
<keyword evidence="1" id="KW-0547">Nucleotide-binding</keyword>
<feature type="region of interest" description="Disordered" evidence="4">
    <location>
        <begin position="347"/>
        <end position="423"/>
    </location>
</feature>
<dbReference type="OrthoDB" id="5358at2759"/>
<dbReference type="SMART" id="SM00670">
    <property type="entry name" value="PINc"/>
    <property type="match status" value="1"/>
</dbReference>
<gene>
    <name evidence="7" type="ORF">FVE85_9344</name>
</gene>
<organism evidence="7 8">
    <name type="scientific">Porphyridium purpureum</name>
    <name type="common">Red alga</name>
    <name type="synonym">Porphyridium cruentum</name>
    <dbReference type="NCBI Taxonomy" id="35688"/>
    <lineage>
        <taxon>Eukaryota</taxon>
        <taxon>Rhodophyta</taxon>
        <taxon>Bangiophyceae</taxon>
        <taxon>Porphyridiales</taxon>
        <taxon>Porphyridiaceae</taxon>
        <taxon>Porphyridium</taxon>
    </lineage>
</organism>
<keyword evidence="2" id="KW-0067">ATP-binding</keyword>
<protein>
    <submittedName>
        <fullName evidence="7">Protein YlaK</fullName>
    </submittedName>
</protein>
<proteinExistence type="inferred from homology"/>
<dbReference type="Gene3D" id="3.40.50.1010">
    <property type="entry name" value="5'-nuclease"/>
    <property type="match status" value="1"/>
</dbReference>
<dbReference type="SUPFAM" id="SSF52540">
    <property type="entry name" value="P-loop containing nucleoside triphosphate hydrolases"/>
    <property type="match status" value="1"/>
</dbReference>
<evidence type="ECO:0000256" key="4">
    <source>
        <dbReference type="SAM" id="MobiDB-lite"/>
    </source>
</evidence>
<name>A0A5J4YQK1_PORPP</name>
<dbReference type="InterPro" id="IPR003593">
    <property type="entry name" value="AAA+_ATPase"/>
</dbReference>
<comment type="similarity">
    <text evidence="3">In the N-terminal section; belongs to the PINc/VapC protein family.</text>
</comment>
<dbReference type="InterPro" id="IPR051451">
    <property type="entry name" value="PhoH2-like"/>
</dbReference>
<dbReference type="InterPro" id="IPR002716">
    <property type="entry name" value="PIN_dom"/>
</dbReference>
<dbReference type="AlphaFoldDB" id="A0A5J4YQK1"/>
<dbReference type="SMART" id="SM00382">
    <property type="entry name" value="AAA"/>
    <property type="match status" value="1"/>
</dbReference>
<dbReference type="Pfam" id="PF02562">
    <property type="entry name" value="PhoH"/>
    <property type="match status" value="1"/>
</dbReference>
<dbReference type="CDD" id="cd09883">
    <property type="entry name" value="PIN_VapC_PhoHL-ATPase"/>
    <property type="match status" value="1"/>
</dbReference>
<dbReference type="Proteomes" id="UP000324585">
    <property type="component" value="Unassembled WGS sequence"/>
</dbReference>
<evidence type="ECO:0000259" key="5">
    <source>
        <dbReference type="SMART" id="SM00382"/>
    </source>
</evidence>
<dbReference type="Gene3D" id="3.40.50.300">
    <property type="entry name" value="P-loop containing nucleotide triphosphate hydrolases"/>
    <property type="match status" value="1"/>
</dbReference>
<evidence type="ECO:0000256" key="3">
    <source>
        <dbReference type="ARBA" id="ARBA00046345"/>
    </source>
</evidence>
<evidence type="ECO:0000313" key="8">
    <source>
        <dbReference type="Proteomes" id="UP000324585"/>
    </source>
</evidence>
<feature type="compositionally biased region" description="Polar residues" evidence="4">
    <location>
        <begin position="358"/>
        <end position="372"/>
    </location>
</feature>